<evidence type="ECO:0000256" key="5">
    <source>
        <dbReference type="ARBA" id="ARBA00022989"/>
    </source>
</evidence>
<evidence type="ECO:0000256" key="7">
    <source>
        <dbReference type="SAM" id="Coils"/>
    </source>
</evidence>
<feature type="transmembrane region" description="Helical" evidence="8">
    <location>
        <begin position="20"/>
        <end position="41"/>
    </location>
</feature>
<comment type="similarity">
    <text evidence="2">Belongs to the membrane fusion protein (MFP) (TC 8.A.1) family.</text>
</comment>
<dbReference type="InterPro" id="IPR005696">
    <property type="entry name" value="MesE/LcnD"/>
</dbReference>
<evidence type="ECO:0000256" key="2">
    <source>
        <dbReference type="ARBA" id="ARBA00009477"/>
    </source>
</evidence>
<sequence>MDERFLESAEFYQKRYHNFSSMLILPSCLLFLFVLGFAFLAKKEITISSKASIEASRVLANIQSTSSNPIISNHLAENKEVKKGDLLIQYQTDNEETQQNTLASQLNSLRNQKTQLELLKSSIEAGQNQFSQADSYGYEQSFKDYQSQISSLTDSVNQQNSNIAAQNAASTNSQAELGALLTEAENKLADYRNLKTAIQTDKALSSTSSLYSLYQTYAKQLEQAEGRQAVKEEILSQIEAQISQLEGTISNYRIQYAGSGTQQAYTGSLASQLASLKAQQLAKVSQELTGLTQQILEAENNLKLQEGITQKGQITAESDGLLHLNSQVLGSTLVPEGTVLAQLYPAISKEKQVKIVALVSSKDVSTIKKGDKVRFITQDDANKQITLHSEISNIDTKATETESGNYFRVECVTNLTQDQANVLKYGLEGKFIMITGQKTYFSYYRDKIFNLN</sequence>
<dbReference type="Proteomes" id="UP001519296">
    <property type="component" value="Unassembled WGS sequence"/>
</dbReference>
<dbReference type="PANTHER" id="PTHR30386:SF26">
    <property type="entry name" value="TRANSPORT PROTEIN COMB"/>
    <property type="match status" value="1"/>
</dbReference>
<keyword evidence="4 8" id="KW-0812">Transmembrane</keyword>
<dbReference type="InterPro" id="IPR050739">
    <property type="entry name" value="MFP"/>
</dbReference>
<feature type="domain" description="LcnD-like long helical bundle" evidence="9">
    <location>
        <begin position="98"/>
        <end position="306"/>
    </location>
</feature>
<dbReference type="InterPro" id="IPR058794">
    <property type="entry name" value="HB_LcnD"/>
</dbReference>
<organism evidence="12 13">
    <name type="scientific">Streptococcus oricebi</name>
    <dbReference type="NCBI Taxonomy" id="1547447"/>
    <lineage>
        <taxon>Bacteria</taxon>
        <taxon>Bacillati</taxon>
        <taxon>Bacillota</taxon>
        <taxon>Bacilli</taxon>
        <taxon>Lactobacillales</taxon>
        <taxon>Streptococcaceae</taxon>
        <taxon>Streptococcus</taxon>
    </lineage>
</organism>
<protein>
    <submittedName>
        <fullName evidence="12">Competence protein ComB</fullName>
    </submittedName>
</protein>
<feature type="domain" description="LcnD-like barrel-sandwich hybrid" evidence="10">
    <location>
        <begin position="58"/>
        <end position="345"/>
    </location>
</feature>
<dbReference type="InterPro" id="IPR058795">
    <property type="entry name" value="LcnD_C"/>
</dbReference>
<dbReference type="NCBIfam" id="TIGR01000">
    <property type="entry name" value="bacteriocin_acc"/>
    <property type="match status" value="1"/>
</dbReference>
<keyword evidence="7" id="KW-0175">Coiled coil</keyword>
<dbReference type="PANTHER" id="PTHR30386">
    <property type="entry name" value="MEMBRANE FUSION SUBUNIT OF EMRAB-TOLC MULTIDRUG EFFLUX PUMP"/>
    <property type="match status" value="1"/>
</dbReference>
<dbReference type="Pfam" id="PF25940">
    <property type="entry name" value="LcnD_C"/>
    <property type="match status" value="1"/>
</dbReference>
<gene>
    <name evidence="12" type="ORF">C4K46_09395</name>
</gene>
<evidence type="ECO:0000259" key="11">
    <source>
        <dbReference type="Pfam" id="PF25940"/>
    </source>
</evidence>
<feature type="coiled-coil region" evidence="7">
    <location>
        <begin position="174"/>
        <end position="255"/>
    </location>
</feature>
<comment type="caution">
    <text evidence="12">The sequence shown here is derived from an EMBL/GenBank/DDBJ whole genome shotgun (WGS) entry which is preliminary data.</text>
</comment>
<accession>A0ABS5B5M8</accession>
<name>A0ABS5B5M8_9STRE</name>
<keyword evidence="13" id="KW-1185">Reference proteome</keyword>
<reference evidence="12 13" key="1">
    <citation type="submission" date="2018-02" db="EMBL/GenBank/DDBJ databases">
        <title>Draft genome sequence of Streptococcus oricebi CCUG 70868T type strain.</title>
        <authorList>
            <person name="Mendez V."/>
            <person name="Salva-Serra F."/>
            <person name="Jaen-Luchoro D."/>
            <person name="Gonzales-Siles L."/>
            <person name="Karlsson R."/>
            <person name="Engstrom-Jakobsson H."/>
            <person name="Busquets A."/>
            <person name="Gomila M."/>
            <person name="Pineiro-Iglesias B."/>
            <person name="Bennasar-Figueras A."/>
            <person name="Seeger M."/>
            <person name="Moore E."/>
        </authorList>
    </citation>
    <scope>NUCLEOTIDE SEQUENCE [LARGE SCALE GENOMIC DNA]</scope>
    <source>
        <strain evidence="12 13">CCUG 70868</strain>
    </source>
</reference>
<evidence type="ECO:0000259" key="9">
    <source>
        <dbReference type="Pfam" id="PF25887"/>
    </source>
</evidence>
<evidence type="ECO:0000256" key="4">
    <source>
        <dbReference type="ARBA" id="ARBA00022692"/>
    </source>
</evidence>
<keyword evidence="6 8" id="KW-0472">Membrane</keyword>
<evidence type="ECO:0000313" key="12">
    <source>
        <dbReference type="EMBL" id="MBP2624148.1"/>
    </source>
</evidence>
<evidence type="ECO:0000259" key="10">
    <source>
        <dbReference type="Pfam" id="PF25935"/>
    </source>
</evidence>
<dbReference type="Gene3D" id="2.40.30.170">
    <property type="match status" value="1"/>
</dbReference>
<keyword evidence="3" id="KW-0813">Transport</keyword>
<feature type="domain" description="LcnD-like C-terminal" evidence="11">
    <location>
        <begin position="350"/>
        <end position="438"/>
    </location>
</feature>
<evidence type="ECO:0000256" key="3">
    <source>
        <dbReference type="ARBA" id="ARBA00022448"/>
    </source>
</evidence>
<dbReference type="EMBL" id="PRDG01000006">
    <property type="protein sequence ID" value="MBP2624148.1"/>
    <property type="molecule type" value="Genomic_DNA"/>
</dbReference>
<evidence type="ECO:0000313" key="13">
    <source>
        <dbReference type="Proteomes" id="UP001519296"/>
    </source>
</evidence>
<evidence type="ECO:0000256" key="6">
    <source>
        <dbReference type="ARBA" id="ARBA00023136"/>
    </source>
</evidence>
<dbReference type="Pfam" id="PF25887">
    <property type="entry name" value="HB_LcnD"/>
    <property type="match status" value="1"/>
</dbReference>
<comment type="subcellular location">
    <subcellularLocation>
        <location evidence="1">Cell membrane</location>
        <topology evidence="1">Single-pass membrane protein</topology>
    </subcellularLocation>
</comment>
<keyword evidence="5 8" id="KW-1133">Transmembrane helix</keyword>
<evidence type="ECO:0000256" key="1">
    <source>
        <dbReference type="ARBA" id="ARBA00004162"/>
    </source>
</evidence>
<dbReference type="InterPro" id="IPR058786">
    <property type="entry name" value="BSH_LcnD"/>
</dbReference>
<dbReference type="Pfam" id="PF25935">
    <property type="entry name" value="BSH_LcnD"/>
    <property type="match status" value="1"/>
</dbReference>
<dbReference type="RefSeq" id="WP_209628878.1">
    <property type="nucleotide sequence ID" value="NZ_PRDG01000006.1"/>
</dbReference>
<proteinExistence type="inferred from homology"/>
<evidence type="ECO:0000256" key="8">
    <source>
        <dbReference type="SAM" id="Phobius"/>
    </source>
</evidence>